<dbReference type="Pfam" id="PF25117">
    <property type="entry name" value="Agd3_C"/>
    <property type="match status" value="1"/>
</dbReference>
<dbReference type="InterPro" id="IPR056827">
    <property type="entry name" value="CBM87_Agd3"/>
</dbReference>
<accession>A0A9P8N6F7</accession>
<dbReference type="InterPro" id="IPR050788">
    <property type="entry name" value="Yeast_SRP1/TIP1_CWP"/>
</dbReference>
<keyword evidence="6" id="KW-1185">Reference proteome</keyword>
<evidence type="ECO:0000313" key="6">
    <source>
        <dbReference type="Proteomes" id="UP000824596"/>
    </source>
</evidence>
<feature type="chain" id="PRO_5040185563" evidence="1">
    <location>
        <begin position="27"/>
        <end position="701"/>
    </location>
</feature>
<dbReference type="Pfam" id="PF25116">
    <property type="entry name" value="CBM87_Agd3"/>
    <property type="match status" value="1"/>
</dbReference>
<proteinExistence type="predicted"/>
<dbReference type="Proteomes" id="UP000824596">
    <property type="component" value="Unassembled WGS sequence"/>
</dbReference>
<keyword evidence="1" id="KW-0732">Signal</keyword>
<dbReference type="RefSeq" id="XP_044723030.1">
    <property type="nucleotide sequence ID" value="XM_044862004.1"/>
</dbReference>
<dbReference type="GeneID" id="68352662"/>
<dbReference type="InterPro" id="IPR056826">
    <property type="entry name" value="Agd3_CE"/>
</dbReference>
<evidence type="ECO:0000313" key="5">
    <source>
        <dbReference type="EMBL" id="KAH0965517.1"/>
    </source>
</evidence>
<gene>
    <name evidence="5" type="ORF">HRG_03533</name>
</gene>
<reference evidence="5" key="1">
    <citation type="submission" date="2021-09" db="EMBL/GenBank/DDBJ databases">
        <title>A high-quality genome of the endoparasitic fungus Hirsutella rhossiliensis with a comparison of Hirsutella genomes reveals transposable elements contributing to genome size variation.</title>
        <authorList>
            <person name="Lin R."/>
            <person name="Jiao Y."/>
            <person name="Sun X."/>
            <person name="Ling J."/>
            <person name="Xie B."/>
            <person name="Cheng X."/>
        </authorList>
    </citation>
    <scope>NUCLEOTIDE SEQUENCE</scope>
    <source>
        <strain evidence="5">HR02</strain>
    </source>
</reference>
<dbReference type="EMBL" id="JAIZPD010000003">
    <property type="protein sequence ID" value="KAH0965517.1"/>
    <property type="molecule type" value="Genomic_DNA"/>
</dbReference>
<dbReference type="PANTHER" id="PTHR31002:SF34">
    <property type="entry name" value="CELL WALL PROTEIN CWP1-RELATED"/>
    <property type="match status" value="1"/>
</dbReference>
<evidence type="ECO:0000259" key="2">
    <source>
        <dbReference type="Pfam" id="PF25115"/>
    </source>
</evidence>
<dbReference type="OrthoDB" id="2113314at2759"/>
<sequence>MLSRAIPGHLARAFTLIGALTGLAAAANSVDSTVLIVARNDGDVAKASFGLDGYGIPWDKALISQGGTNLPALNSSGTEGRYGGIVVIGSVSYDMGGGRFASALTDQQWNDLYAYQAAFRVRMVRLDEFPGPAFGASTVIANTGCCDNSQEQLISITNTDAFPGANLKANAGVSTKGLFHYPANITEPGNTTEVAGFEPAGSFTSKSTAAVINNFNGREQMVWFISWAPEWSATSNFLQHAYIHWMTRSLFVGKRKVHLSTQVDDVHLDTDLYRPVNTTFRLRTGDLEAHVDWQKKLNARLPAGSNFWLELGHNGNGDIIKAVEKPTAAAQCRPARAVDYESPPDMPPGQLEWKKPPGTGVDLWPADFTKYGWSEACAKLDDLAAWFLNTANVNAFAHVSHTFSHEELNNATYHDASREIFFNQAWLKQLRIDQAQRFSAQGIIPPAITGLHNADAIQAWTDNGIKFVVGDNTRPVLRNPQSQFWALPSNVESNGREGILIMPRFATTIYYNCDKPDCTLQEWKDTSAGHGEFKDLLDDARSTNTRYLLGLQADPYMFHQANMRQTDMESSTVGSETGKMSLIMTWVETIAQEMYRLTNWPMTSLKHDDLAGYFTSRMTLDGCKPKASYAYSGDGRSIESVTVTASGNSCSVPVPVTIPGGVASADGGSPRTDKVGSEPPIVWVTLSGSPVTLRLGSPVKV</sequence>
<dbReference type="InterPro" id="IPR056825">
    <property type="entry name" value="Agd3_C"/>
</dbReference>
<feature type="signal peptide" evidence="1">
    <location>
        <begin position="1"/>
        <end position="26"/>
    </location>
</feature>
<feature type="domain" description="Agd3 C-terminal" evidence="4">
    <location>
        <begin position="631"/>
        <end position="699"/>
    </location>
</feature>
<evidence type="ECO:0000256" key="1">
    <source>
        <dbReference type="SAM" id="SignalP"/>
    </source>
</evidence>
<name>A0A9P8N6F7_9HYPO</name>
<feature type="domain" description="Agd3 CBM87" evidence="3">
    <location>
        <begin position="30"/>
        <end position="245"/>
    </location>
</feature>
<evidence type="ECO:0000259" key="3">
    <source>
        <dbReference type="Pfam" id="PF25116"/>
    </source>
</evidence>
<organism evidence="5 6">
    <name type="scientific">Hirsutella rhossiliensis</name>
    <dbReference type="NCBI Taxonomy" id="111463"/>
    <lineage>
        <taxon>Eukaryota</taxon>
        <taxon>Fungi</taxon>
        <taxon>Dikarya</taxon>
        <taxon>Ascomycota</taxon>
        <taxon>Pezizomycotina</taxon>
        <taxon>Sordariomycetes</taxon>
        <taxon>Hypocreomycetidae</taxon>
        <taxon>Hypocreales</taxon>
        <taxon>Ophiocordycipitaceae</taxon>
        <taxon>Hirsutella</taxon>
    </lineage>
</organism>
<evidence type="ECO:0000259" key="4">
    <source>
        <dbReference type="Pfam" id="PF25117"/>
    </source>
</evidence>
<dbReference type="AlphaFoldDB" id="A0A9P8N6F7"/>
<dbReference type="Pfam" id="PF25115">
    <property type="entry name" value="Agd3_CE"/>
    <property type="match status" value="1"/>
</dbReference>
<feature type="domain" description="Agd3 deacetylase" evidence="2">
    <location>
        <begin position="259"/>
        <end position="627"/>
    </location>
</feature>
<protein>
    <submittedName>
        <fullName evidence="5">Extracellular serine-rich protein</fullName>
    </submittedName>
</protein>
<dbReference type="PANTHER" id="PTHR31002">
    <property type="entry name" value="SERIPAUPERIN"/>
    <property type="match status" value="1"/>
</dbReference>
<comment type="caution">
    <text evidence="5">The sequence shown here is derived from an EMBL/GenBank/DDBJ whole genome shotgun (WGS) entry which is preliminary data.</text>
</comment>